<proteinExistence type="predicted"/>
<name>A0A5S9LZL8_BACIA</name>
<dbReference type="EMBL" id="AP021906">
    <property type="protein sequence ID" value="BBP86830.1"/>
    <property type="molecule type" value="Genomic_DNA"/>
</dbReference>
<protein>
    <submittedName>
        <fullName evidence="1">Uncharacterized protein</fullName>
    </submittedName>
</protein>
<evidence type="ECO:0000313" key="2">
    <source>
        <dbReference type="Proteomes" id="UP000464658"/>
    </source>
</evidence>
<dbReference type="AlphaFoldDB" id="A0A5S9LZL8"/>
<sequence>MNKRSPHSKKTQNIAYVSKNVKVKLAASTVKKTAAATNQDALVQKSYNLQKLNIKQAIKKASLVKM</sequence>
<organism evidence="1 2">
    <name type="scientific">Bacillus safensis</name>
    <dbReference type="NCBI Taxonomy" id="561879"/>
    <lineage>
        <taxon>Bacteria</taxon>
        <taxon>Bacillati</taxon>
        <taxon>Bacillota</taxon>
        <taxon>Bacilli</taxon>
        <taxon>Bacillales</taxon>
        <taxon>Bacillaceae</taxon>
        <taxon>Bacillus</taxon>
    </lineage>
</organism>
<reference evidence="1 2" key="1">
    <citation type="submission" date="2019-12" db="EMBL/GenBank/DDBJ databases">
        <title>Full genome sequence of a Bacillus safensis strain isolated from commercially available natto in Indonesia.</title>
        <authorList>
            <person name="Yoshida M."/>
            <person name="Uomi M."/>
            <person name="Waturangi D."/>
            <person name="Ekaputri J.J."/>
            <person name="Setiamarga D.H.E."/>
        </authorList>
    </citation>
    <scope>NUCLEOTIDE SEQUENCE [LARGE SCALE GENOMIC DNA]</scope>
    <source>
        <strain evidence="1 2">IDN1</strain>
    </source>
</reference>
<dbReference type="Proteomes" id="UP000464658">
    <property type="component" value="Chromosome"/>
</dbReference>
<gene>
    <name evidence="1" type="ORF">BsIDN1_04480</name>
</gene>
<evidence type="ECO:0000313" key="1">
    <source>
        <dbReference type="EMBL" id="BBP86830.1"/>
    </source>
</evidence>
<accession>A0A5S9LZL8</accession>